<dbReference type="Gene3D" id="3.30.240.20">
    <property type="entry name" value="bsu07140 like domains"/>
    <property type="match status" value="1"/>
</dbReference>
<sequence length="56" mass="6444">MRRELMTTQELLSRLRLHGIRDPARVHLAYLEPNGMISVLTGRDEEAEAPRHPPGR</sequence>
<accession>A0A941FGL9</accession>
<reference evidence="2 3" key="1">
    <citation type="submission" date="2021-04" db="EMBL/GenBank/DDBJ databases">
        <title>Characterization of the biosynthetic gene cluster of new lipopeptides with antitumor activity in the genome of the marine Streptomyces PHM034.</title>
        <authorList>
            <person name="Ceniceros A."/>
            <person name="Canedo L."/>
            <person name="Mendez C."/>
            <person name="Olano C."/>
            <person name="Schleissner C."/>
            <person name="Cuevas C."/>
            <person name="De La Calle F."/>
            <person name="Salas J.A."/>
        </authorList>
    </citation>
    <scope>NUCLEOTIDE SEQUENCE [LARGE SCALE GENOMIC DNA]</scope>
    <source>
        <strain evidence="2 3">PHM034</strain>
    </source>
</reference>
<protein>
    <submittedName>
        <fullName evidence="2">DUF421 domain-containing protein</fullName>
    </submittedName>
</protein>
<dbReference type="InterPro" id="IPR007353">
    <property type="entry name" value="DUF421"/>
</dbReference>
<evidence type="ECO:0000259" key="1">
    <source>
        <dbReference type="Pfam" id="PF04239"/>
    </source>
</evidence>
<organism evidence="2 3">
    <name type="scientific">Streptomyces tuirus</name>
    <dbReference type="NCBI Taxonomy" id="68278"/>
    <lineage>
        <taxon>Bacteria</taxon>
        <taxon>Bacillati</taxon>
        <taxon>Actinomycetota</taxon>
        <taxon>Actinomycetes</taxon>
        <taxon>Kitasatosporales</taxon>
        <taxon>Streptomycetaceae</taxon>
        <taxon>Streptomyces</taxon>
    </lineage>
</organism>
<feature type="domain" description="YetF C-terminal" evidence="1">
    <location>
        <begin position="1"/>
        <end position="45"/>
    </location>
</feature>
<comment type="caution">
    <text evidence="2">The sequence shown here is derived from an EMBL/GenBank/DDBJ whole genome shotgun (WGS) entry which is preliminary data.</text>
</comment>
<dbReference type="InterPro" id="IPR023090">
    <property type="entry name" value="UPF0702_alpha/beta_dom_sf"/>
</dbReference>
<dbReference type="AlphaFoldDB" id="A0A941FGL9"/>
<keyword evidence="3" id="KW-1185">Reference proteome</keyword>
<dbReference type="Proteomes" id="UP000682308">
    <property type="component" value="Unassembled WGS sequence"/>
</dbReference>
<dbReference type="EMBL" id="JAGTPG010000002">
    <property type="protein sequence ID" value="MBR8639951.1"/>
    <property type="molecule type" value="Genomic_DNA"/>
</dbReference>
<dbReference type="Pfam" id="PF04239">
    <property type="entry name" value="DUF421"/>
    <property type="match status" value="1"/>
</dbReference>
<proteinExistence type="predicted"/>
<name>A0A941FGL9_9ACTN</name>
<evidence type="ECO:0000313" key="3">
    <source>
        <dbReference type="Proteomes" id="UP000682308"/>
    </source>
</evidence>
<gene>
    <name evidence="2" type="ORF">KEF29_13200</name>
</gene>
<evidence type="ECO:0000313" key="2">
    <source>
        <dbReference type="EMBL" id="MBR8639951.1"/>
    </source>
</evidence>